<dbReference type="GO" id="GO:0003697">
    <property type="term" value="F:single-stranded DNA binding"/>
    <property type="evidence" value="ECO:0007669"/>
    <property type="project" value="UniProtKB-UniRule"/>
</dbReference>
<evidence type="ECO:0000256" key="2">
    <source>
        <dbReference type="HAMAP-Rule" id="MF_00984"/>
    </source>
</evidence>
<gene>
    <name evidence="5" type="ORF">Pro02_54960</name>
</gene>
<protein>
    <recommendedName>
        <fullName evidence="2 3">Single-stranded DNA-binding protein</fullName>
        <shortName evidence="2">SSB</shortName>
    </recommendedName>
</protein>
<proteinExistence type="inferred from homology"/>
<evidence type="ECO:0000313" key="6">
    <source>
        <dbReference type="Proteomes" id="UP000655044"/>
    </source>
</evidence>
<evidence type="ECO:0000256" key="4">
    <source>
        <dbReference type="SAM" id="MobiDB-lite"/>
    </source>
</evidence>
<name>A0A8J3SC68_PLARO</name>
<dbReference type="GO" id="GO:0009295">
    <property type="term" value="C:nucleoid"/>
    <property type="evidence" value="ECO:0007669"/>
    <property type="project" value="TreeGrafter"/>
</dbReference>
<dbReference type="PANTHER" id="PTHR10302:SF27">
    <property type="entry name" value="SINGLE-STRANDED DNA-BINDING PROTEIN"/>
    <property type="match status" value="1"/>
</dbReference>
<dbReference type="CDD" id="cd04496">
    <property type="entry name" value="SSB_OBF"/>
    <property type="match status" value="1"/>
</dbReference>
<dbReference type="EMBL" id="BOOI01000054">
    <property type="protein sequence ID" value="GIH87088.1"/>
    <property type="molecule type" value="Genomic_DNA"/>
</dbReference>
<dbReference type="PROSITE" id="PS50935">
    <property type="entry name" value="SSB"/>
    <property type="match status" value="1"/>
</dbReference>
<dbReference type="InterPro" id="IPR011344">
    <property type="entry name" value="ssDNA-bd"/>
</dbReference>
<organism evidence="5 6">
    <name type="scientific">Planobispora rosea</name>
    <dbReference type="NCBI Taxonomy" id="35762"/>
    <lineage>
        <taxon>Bacteria</taxon>
        <taxon>Bacillati</taxon>
        <taxon>Actinomycetota</taxon>
        <taxon>Actinomycetes</taxon>
        <taxon>Streptosporangiales</taxon>
        <taxon>Streptosporangiaceae</taxon>
        <taxon>Planobispora</taxon>
    </lineage>
</organism>
<keyword evidence="1 2" id="KW-0238">DNA-binding</keyword>
<dbReference type="InterPro" id="IPR012340">
    <property type="entry name" value="NA-bd_OB-fold"/>
</dbReference>
<comment type="caution">
    <text evidence="2">Lacks conserved residue(s) required for the propagation of feature annotation.</text>
</comment>
<feature type="region of interest" description="Disordered" evidence="4">
    <location>
        <begin position="165"/>
        <end position="233"/>
    </location>
</feature>
<evidence type="ECO:0000256" key="3">
    <source>
        <dbReference type="RuleBase" id="RU000524"/>
    </source>
</evidence>
<comment type="subunit">
    <text evidence="2">Homotetramer.</text>
</comment>
<dbReference type="SUPFAM" id="SSF50249">
    <property type="entry name" value="Nucleic acid-binding proteins"/>
    <property type="match status" value="1"/>
</dbReference>
<reference evidence="5" key="1">
    <citation type="submission" date="2021-01" db="EMBL/GenBank/DDBJ databases">
        <title>Whole genome shotgun sequence of Planobispora rosea NBRC 15558.</title>
        <authorList>
            <person name="Komaki H."/>
            <person name="Tamura T."/>
        </authorList>
    </citation>
    <scope>NUCLEOTIDE SEQUENCE</scope>
    <source>
        <strain evidence="5">NBRC 15558</strain>
    </source>
</reference>
<dbReference type="RefSeq" id="WP_068925819.1">
    <property type="nucleotide sequence ID" value="NZ_BMQP01000035.1"/>
</dbReference>
<dbReference type="Proteomes" id="UP000655044">
    <property type="component" value="Unassembled WGS sequence"/>
</dbReference>
<keyword evidence="6" id="KW-1185">Reference proteome</keyword>
<dbReference type="OrthoDB" id="9809878at2"/>
<dbReference type="Gene3D" id="2.40.50.140">
    <property type="entry name" value="Nucleic acid-binding proteins"/>
    <property type="match status" value="1"/>
</dbReference>
<evidence type="ECO:0000313" key="5">
    <source>
        <dbReference type="EMBL" id="GIH87088.1"/>
    </source>
</evidence>
<dbReference type="HAMAP" id="MF_00984">
    <property type="entry name" value="SSB"/>
    <property type="match status" value="1"/>
</dbReference>
<feature type="compositionally biased region" description="Basic and acidic residues" evidence="4">
    <location>
        <begin position="194"/>
        <end position="205"/>
    </location>
</feature>
<dbReference type="PANTHER" id="PTHR10302">
    <property type="entry name" value="SINGLE-STRANDED DNA-BINDING PROTEIN"/>
    <property type="match status" value="1"/>
</dbReference>
<dbReference type="GO" id="GO:0006260">
    <property type="term" value="P:DNA replication"/>
    <property type="evidence" value="ECO:0007669"/>
    <property type="project" value="InterPro"/>
</dbReference>
<evidence type="ECO:0000256" key="1">
    <source>
        <dbReference type="ARBA" id="ARBA00023125"/>
    </source>
</evidence>
<dbReference type="Pfam" id="PF00436">
    <property type="entry name" value="SSB"/>
    <property type="match status" value="1"/>
</dbReference>
<dbReference type="AlphaFoldDB" id="A0A8J3SC68"/>
<dbReference type="InterPro" id="IPR000424">
    <property type="entry name" value="Primosome_PriB/ssb"/>
</dbReference>
<accession>A0A8J3SC68</accession>
<comment type="caution">
    <text evidence="5">The sequence shown here is derived from an EMBL/GenBank/DDBJ whole genome shotgun (WGS) entry which is preliminary data.</text>
</comment>
<sequence length="233" mass="24991">MNDIYVTLTGNVAAPPRQHTFPDGSRVTSLRVASTSRHFDRENQQWRDGETTYFGVRCFRGLADNVAQSVRVGQPVVVQGRLRVREFVHEGERRFMAEVEASSLGHDLRWGIGVFSKPQRGGAVPALGQDERNELDRETHDWALGGAAPGALWSADARQPSAAAIGDGASRRATAAVVGEETGIGEGPDGEADTQDRAEADREETGSAETGGEVVAWAGKDDAPWPADTRVAA</sequence>
<dbReference type="NCBIfam" id="TIGR00621">
    <property type="entry name" value="ssb"/>
    <property type="match status" value="1"/>
</dbReference>